<dbReference type="InterPro" id="IPR000276">
    <property type="entry name" value="GPCR_Rhodpsn"/>
</dbReference>
<dbReference type="Proteomes" id="UP000663882">
    <property type="component" value="Unassembled WGS sequence"/>
</dbReference>
<feature type="transmembrane region" description="Helical" evidence="6">
    <location>
        <begin position="278"/>
        <end position="300"/>
    </location>
</feature>
<evidence type="ECO:0000313" key="10">
    <source>
        <dbReference type="EMBL" id="CAF3702294.1"/>
    </source>
</evidence>
<comment type="caution">
    <text evidence="8">The sequence shown here is derived from an EMBL/GenBank/DDBJ whole genome shotgun (WGS) entry which is preliminary data.</text>
</comment>
<proteinExistence type="predicted"/>
<feature type="domain" description="G-protein coupled receptors family 1 profile" evidence="7">
    <location>
        <begin position="43"/>
        <end position="296"/>
    </location>
</feature>
<dbReference type="EMBL" id="CAJNOU010000732">
    <property type="protein sequence ID" value="CAF1075564.1"/>
    <property type="molecule type" value="Genomic_DNA"/>
</dbReference>
<feature type="transmembrane region" description="Helical" evidence="6">
    <location>
        <begin position="144"/>
        <end position="167"/>
    </location>
</feature>
<feature type="region of interest" description="Disordered" evidence="5">
    <location>
        <begin position="1"/>
        <end position="20"/>
    </location>
</feature>
<feature type="transmembrane region" description="Helical" evidence="6">
    <location>
        <begin position="65"/>
        <end position="90"/>
    </location>
</feature>
<comment type="subcellular location">
    <subcellularLocation>
        <location evidence="1">Membrane</location>
    </subcellularLocation>
</comment>
<keyword evidence="2 6" id="KW-0812">Transmembrane</keyword>
<keyword evidence="4 6" id="KW-0472">Membrane</keyword>
<dbReference type="InterPro" id="IPR017452">
    <property type="entry name" value="GPCR_Rhodpsn_7TM"/>
</dbReference>
<evidence type="ECO:0000313" key="9">
    <source>
        <dbReference type="EMBL" id="CAF1075564.1"/>
    </source>
</evidence>
<dbReference type="Proteomes" id="UP000663889">
    <property type="component" value="Unassembled WGS sequence"/>
</dbReference>
<dbReference type="EMBL" id="CAJNOO010000275">
    <property type="protein sequence ID" value="CAF0886227.1"/>
    <property type="molecule type" value="Genomic_DNA"/>
</dbReference>
<evidence type="ECO:0000313" key="11">
    <source>
        <dbReference type="Proteomes" id="UP000663882"/>
    </source>
</evidence>
<dbReference type="Gene3D" id="1.20.1070.10">
    <property type="entry name" value="Rhodopsin 7-helix transmembrane proteins"/>
    <property type="match status" value="1"/>
</dbReference>
<feature type="transmembrane region" description="Helical" evidence="6">
    <location>
        <begin position="30"/>
        <end position="53"/>
    </location>
</feature>
<evidence type="ECO:0000256" key="4">
    <source>
        <dbReference type="ARBA" id="ARBA00023136"/>
    </source>
</evidence>
<name>A0A813YM24_9BILA</name>
<evidence type="ECO:0000313" key="8">
    <source>
        <dbReference type="EMBL" id="CAF0886227.1"/>
    </source>
</evidence>
<evidence type="ECO:0000256" key="1">
    <source>
        <dbReference type="ARBA" id="ARBA00004370"/>
    </source>
</evidence>
<dbReference type="GO" id="GO:0016020">
    <property type="term" value="C:membrane"/>
    <property type="evidence" value="ECO:0007669"/>
    <property type="project" value="UniProtKB-SubCell"/>
</dbReference>
<dbReference type="OrthoDB" id="10021178at2759"/>
<keyword evidence="3 6" id="KW-1133">Transmembrane helix</keyword>
<evidence type="ECO:0000259" key="7">
    <source>
        <dbReference type="PROSITE" id="PS50262"/>
    </source>
</evidence>
<evidence type="ECO:0000256" key="3">
    <source>
        <dbReference type="ARBA" id="ARBA00022989"/>
    </source>
</evidence>
<feature type="transmembrane region" description="Helical" evidence="6">
    <location>
        <begin position="102"/>
        <end position="124"/>
    </location>
</feature>
<organism evidence="8 11">
    <name type="scientific">Rotaria sordida</name>
    <dbReference type="NCBI Taxonomy" id="392033"/>
    <lineage>
        <taxon>Eukaryota</taxon>
        <taxon>Metazoa</taxon>
        <taxon>Spiralia</taxon>
        <taxon>Gnathifera</taxon>
        <taxon>Rotifera</taxon>
        <taxon>Eurotatoria</taxon>
        <taxon>Bdelloidea</taxon>
        <taxon>Philodinida</taxon>
        <taxon>Philodinidae</taxon>
        <taxon>Rotaria</taxon>
    </lineage>
</organism>
<dbReference type="Pfam" id="PF00001">
    <property type="entry name" value="7tm_1"/>
    <property type="match status" value="1"/>
</dbReference>
<dbReference type="SUPFAM" id="SSF81321">
    <property type="entry name" value="Family A G protein-coupled receptor-like"/>
    <property type="match status" value="1"/>
</dbReference>
<accession>A0A813YM24</accession>
<protein>
    <recommendedName>
        <fullName evidence="7">G-protein coupled receptors family 1 profile domain-containing protein</fullName>
    </recommendedName>
</protein>
<evidence type="ECO:0000256" key="2">
    <source>
        <dbReference type="ARBA" id="ARBA00022692"/>
    </source>
</evidence>
<sequence>MTTNNSFEDNDNDDGKFQESETPIPRPIRFWLLLLLDIPSIICSLFLLYHLLINKNLRCQIINHLMIVMLIIGLMIELVDIPFHLIFLHLGIVQPSIPFICMLWWFIDLGLYNGFIIIMAWSSLHRYLFIFHEKIFMQGKKRFLFHYLPLIILLLYILIFYIIVIIFPPCKNTYDYTLPVCNDYPCYLDDVILGIWDSIVNGILPTFIICIFSVAILIRVHYQKRRLVNQRNQWRHQRKMMIQLISSSILYLIPNIPLSLLILAHLCGLPEDVGVEAQLYFDFLCYFVIILYPLVCLGFVSEVRKKMQLRRLFLLRQPQRNATVIPQKTHEQIVR</sequence>
<dbReference type="CDD" id="cd00637">
    <property type="entry name" value="7tm_classA_rhodopsin-like"/>
    <property type="match status" value="1"/>
</dbReference>
<dbReference type="GO" id="GO:0004930">
    <property type="term" value="F:G protein-coupled receptor activity"/>
    <property type="evidence" value="ECO:0007669"/>
    <property type="project" value="InterPro"/>
</dbReference>
<dbReference type="AlphaFoldDB" id="A0A813YM24"/>
<evidence type="ECO:0000256" key="5">
    <source>
        <dbReference type="SAM" id="MobiDB-lite"/>
    </source>
</evidence>
<reference evidence="8" key="1">
    <citation type="submission" date="2021-02" db="EMBL/GenBank/DDBJ databases">
        <authorList>
            <person name="Nowell W R."/>
        </authorList>
    </citation>
    <scope>NUCLEOTIDE SEQUENCE</scope>
</reference>
<feature type="transmembrane region" description="Helical" evidence="6">
    <location>
        <begin position="241"/>
        <end position="266"/>
    </location>
</feature>
<feature type="transmembrane region" description="Helical" evidence="6">
    <location>
        <begin position="199"/>
        <end position="220"/>
    </location>
</feature>
<dbReference type="EMBL" id="CAJOAX010001283">
    <property type="protein sequence ID" value="CAF3702294.1"/>
    <property type="molecule type" value="Genomic_DNA"/>
</dbReference>
<gene>
    <name evidence="10" type="ORF">OTI717_LOCUS12614</name>
    <name evidence="8" type="ORF">RFH988_LOCUS8239</name>
    <name evidence="9" type="ORF">SEV965_LOCUS14580</name>
</gene>
<dbReference type="PROSITE" id="PS50262">
    <property type="entry name" value="G_PROTEIN_RECEP_F1_2"/>
    <property type="match status" value="1"/>
</dbReference>
<dbReference type="Proteomes" id="UP000663823">
    <property type="component" value="Unassembled WGS sequence"/>
</dbReference>
<evidence type="ECO:0000256" key="6">
    <source>
        <dbReference type="SAM" id="Phobius"/>
    </source>
</evidence>